<feature type="domain" description="Tripeptidyl peptidase II second Ig-like" evidence="13">
    <location>
        <begin position="850"/>
        <end position="1048"/>
    </location>
</feature>
<dbReference type="SUPFAM" id="SSF52743">
    <property type="entry name" value="Subtilisin-like"/>
    <property type="match status" value="1"/>
</dbReference>
<evidence type="ECO:0000256" key="4">
    <source>
        <dbReference type="ARBA" id="ARBA00022670"/>
    </source>
</evidence>
<organism evidence="15 16">
    <name type="scientific">Pelagomonas calceolata</name>
    <dbReference type="NCBI Taxonomy" id="35677"/>
    <lineage>
        <taxon>Eukaryota</taxon>
        <taxon>Sar</taxon>
        <taxon>Stramenopiles</taxon>
        <taxon>Ochrophyta</taxon>
        <taxon>Pelagophyceae</taxon>
        <taxon>Pelagomonadales</taxon>
        <taxon>Pelagomonadaceae</taxon>
        <taxon>Pelagomonas</taxon>
    </lineage>
</organism>
<comment type="catalytic activity">
    <reaction evidence="1">
        <text>Release of an N-terminal tripeptide from a polypeptide.</text>
        <dbReference type="EC" id="3.4.14.10"/>
    </reaction>
</comment>
<evidence type="ECO:0000256" key="11">
    <source>
        <dbReference type="SAM" id="SignalP"/>
    </source>
</evidence>
<feature type="coiled-coil region" evidence="9">
    <location>
        <begin position="202"/>
        <end position="229"/>
    </location>
</feature>
<dbReference type="GO" id="GO:0004252">
    <property type="term" value="F:serine-type endopeptidase activity"/>
    <property type="evidence" value="ECO:0007669"/>
    <property type="project" value="UniProtKB-UniRule"/>
</dbReference>
<keyword evidence="16" id="KW-1185">Reference proteome</keyword>
<dbReference type="InterPro" id="IPR023828">
    <property type="entry name" value="Peptidase_S8_Ser-AS"/>
</dbReference>
<evidence type="ECO:0000313" key="16">
    <source>
        <dbReference type="Proteomes" id="UP000789595"/>
    </source>
</evidence>
<dbReference type="PANTHER" id="PTHR43806:SF14">
    <property type="entry name" value="TRIPEPTIDYL-PEPTIDASE 2"/>
    <property type="match status" value="1"/>
</dbReference>
<dbReference type="PROSITE" id="PS00138">
    <property type="entry name" value="SUBTILASE_SER"/>
    <property type="match status" value="1"/>
</dbReference>
<dbReference type="PANTHER" id="PTHR43806">
    <property type="entry name" value="PEPTIDASE S8"/>
    <property type="match status" value="1"/>
</dbReference>
<dbReference type="GO" id="GO:0004177">
    <property type="term" value="F:aminopeptidase activity"/>
    <property type="evidence" value="ECO:0007669"/>
    <property type="project" value="UniProtKB-KW"/>
</dbReference>
<feature type="active site" description="Charge relay system" evidence="8">
    <location>
        <position position="71"/>
    </location>
</feature>
<sequence>MPTEAPVQRTMQWCVLSALLASTTCFSPRRVRHARTRMQASTLPKDETGVSYLRDTNPDADGRGVLVAVLDTGCDLAAAGLQTTSTGQPKYVDFLDCTGGGDIDMSVSRKKDGTTLEGASGATLTLGAWADSVDEFRVGAAPLWTLLPGSTRERVLAERKELFEATHRAAATRMQRDLDAAENWTPSPEDELVWGGRANATAAAKKAKKTELEARLKELDALLKDDYDDAGPLIDVVAFRDDNGWRAVVDAEGTGDLTDSSPMAPFGVERQLGTFGFGSACTFCLQIGDLDDGGALSIVCDAGSHGTHVAGIVAANFEAEDDAADGVAPGCQILALKIGDGRLGSAETGTGLVRALAACKRYGVDLINLSYGEPFYESTSGRVAETFDDAVRKWSMTVFTSAGNDGPALSSLGAPGCLTAPITVGAYVSPAMMREQYSMLEGDVPATSYTFSSRGPTPDGWIPTLCAPGGAIAPIPRHMLAGRAQYHGTSMSSPNACGVAACVLSALAREDRPSPPALRRALESTCKPVPSADPFAQGFGLIDAPAAVTYLETHAGKTAHDLAFDVTVPSQGDARGVYLRDAGQVLSPAAGGGGVVGVQVKPRFAHATSRDEAEVEEVLKLDVDVALSCAADWVTTPASLVLQSGVAARPQSFQIKIDAASLPPGAHFTRVEGRDATDPTRGPLFTLPVTAIVPHNGLKGTSADESYALSLRGGVPERRFVRAPSGAEFAKVKLKTGALPKGPHAVTFHAVPSARGDLPNTESQTKEYPMLRPDDEKTIIVPCQGGATLELCVALGWMSNPVDDVPLDMEVEFHSYGLGEQLGAAGAGDSSVGVRIGAADEYGRLEVGAPLRSETIDAEASLKAVDRALRPTKSLVRAGSAVLDALPPSDAELRADPAAPAALVHEALLTYDFELKAANADDASVGHTVVPQLSALHKQLYDSPIDGAIWRVKDQNGQILAHGGLIHDAKPLSLRAGKYALEVLLRHTDRAALEDMKDLPARLRFNLKDPMTCPIVKDRGTATVGGEALKDGFLRKDARRAIYVRRPDGKLPAWVERGDTLVGSLVLDKELDDDRVHVPLAYEPPPPATPEKKDDATDDDEEKSDEEKDAEALTEAVRDAQISALKALRGTDPPSRFDALAASIRTEHPSHLPFLREILDDAVARLNKATDKADAANRVVAAADAILGDVDADAVASYFGRKEPRDGAAAKKRGDDMDEQRAALRHALLYRAMALSSDDAVDELDRWAPEVTTFAEDDDRDTYVLAHARRDANRGRPGAALAAIRARLKVAKLDGTCNQALHDAKAELLETLELEDWVRLAKEDLLRRYPPTTNPL</sequence>
<dbReference type="Pfam" id="PF00082">
    <property type="entry name" value="Peptidase_S8"/>
    <property type="match status" value="1"/>
</dbReference>
<dbReference type="InterPro" id="IPR046940">
    <property type="entry name" value="TPPII_Ig-like_sf"/>
</dbReference>
<gene>
    <name evidence="15" type="ORF">PECAL_1P35150</name>
</gene>
<evidence type="ECO:0000256" key="6">
    <source>
        <dbReference type="ARBA" id="ARBA00022825"/>
    </source>
</evidence>
<evidence type="ECO:0000256" key="10">
    <source>
        <dbReference type="SAM" id="MobiDB-lite"/>
    </source>
</evidence>
<keyword evidence="5 8" id="KW-0378">Hydrolase</keyword>
<protein>
    <recommendedName>
        <fullName evidence="17">Tripeptidyl-peptidase II</fullName>
    </recommendedName>
</protein>
<evidence type="ECO:0000256" key="3">
    <source>
        <dbReference type="ARBA" id="ARBA00022438"/>
    </source>
</evidence>
<evidence type="ECO:0000256" key="5">
    <source>
        <dbReference type="ARBA" id="ARBA00022801"/>
    </source>
</evidence>
<evidence type="ECO:0000259" key="12">
    <source>
        <dbReference type="Pfam" id="PF00082"/>
    </source>
</evidence>
<dbReference type="Pfam" id="PF21223">
    <property type="entry name" value="TPPII_Ig-like-1"/>
    <property type="match status" value="1"/>
</dbReference>
<evidence type="ECO:0000256" key="1">
    <source>
        <dbReference type="ARBA" id="ARBA00001910"/>
    </source>
</evidence>
<evidence type="ECO:0000256" key="7">
    <source>
        <dbReference type="ARBA" id="ARBA00023529"/>
    </source>
</evidence>
<dbReference type="InterPro" id="IPR022229">
    <property type="entry name" value="TPPII_Ig-like-2"/>
</dbReference>
<feature type="signal peptide" evidence="11">
    <location>
        <begin position="1"/>
        <end position="25"/>
    </location>
</feature>
<dbReference type="InterPro" id="IPR022398">
    <property type="entry name" value="Peptidase_S8_His-AS"/>
</dbReference>
<evidence type="ECO:0000256" key="8">
    <source>
        <dbReference type="PROSITE-ProRule" id="PRU01240"/>
    </source>
</evidence>
<feature type="compositionally biased region" description="Acidic residues" evidence="10">
    <location>
        <begin position="1096"/>
        <end position="1109"/>
    </location>
</feature>
<dbReference type="Gene3D" id="1.25.40.710">
    <property type="match status" value="1"/>
</dbReference>
<evidence type="ECO:0000256" key="9">
    <source>
        <dbReference type="SAM" id="Coils"/>
    </source>
</evidence>
<dbReference type="Proteomes" id="UP000789595">
    <property type="component" value="Unassembled WGS sequence"/>
</dbReference>
<evidence type="ECO:0000259" key="14">
    <source>
        <dbReference type="Pfam" id="PF21223"/>
    </source>
</evidence>
<dbReference type="InterPro" id="IPR048383">
    <property type="entry name" value="TPPII_Ig-like-1"/>
</dbReference>
<feature type="domain" description="Tripeptidyl-peptidase II first Ig-like" evidence="14">
    <location>
        <begin position="563"/>
        <end position="692"/>
    </location>
</feature>
<dbReference type="GO" id="GO:0005829">
    <property type="term" value="C:cytosol"/>
    <property type="evidence" value="ECO:0007669"/>
    <property type="project" value="TreeGrafter"/>
</dbReference>
<keyword evidence="9" id="KW-0175">Coiled coil</keyword>
<dbReference type="PROSITE" id="PS00137">
    <property type="entry name" value="SUBTILASE_HIS"/>
    <property type="match status" value="1"/>
</dbReference>
<reference evidence="15" key="1">
    <citation type="submission" date="2021-11" db="EMBL/GenBank/DDBJ databases">
        <authorList>
            <consortium name="Genoscope - CEA"/>
            <person name="William W."/>
        </authorList>
    </citation>
    <scope>NUCLEOTIDE SEQUENCE</scope>
</reference>
<dbReference type="GO" id="GO:0006508">
    <property type="term" value="P:proteolysis"/>
    <property type="evidence" value="ECO:0007669"/>
    <property type="project" value="UniProtKB-KW"/>
</dbReference>
<evidence type="ECO:0000259" key="13">
    <source>
        <dbReference type="Pfam" id="PF12580"/>
    </source>
</evidence>
<feature type="chain" id="PRO_5035236158" description="Tripeptidyl-peptidase II" evidence="11">
    <location>
        <begin position="26"/>
        <end position="1336"/>
    </location>
</feature>
<keyword evidence="6 8" id="KW-0720">Serine protease</keyword>
<dbReference type="PRINTS" id="PR00723">
    <property type="entry name" value="SUBTILISIN"/>
</dbReference>
<name>A0A8J2S7M2_9STRA</name>
<feature type="region of interest" description="Disordered" evidence="10">
    <location>
        <begin position="1078"/>
        <end position="1111"/>
    </location>
</feature>
<comment type="similarity">
    <text evidence="2 8">Belongs to the peptidase S8 family.</text>
</comment>
<proteinExistence type="inferred from homology"/>
<dbReference type="Gene3D" id="3.40.50.200">
    <property type="entry name" value="Peptidase S8/S53 domain"/>
    <property type="match status" value="2"/>
</dbReference>
<evidence type="ECO:0008006" key="17">
    <source>
        <dbReference type="Google" id="ProtNLM"/>
    </source>
</evidence>
<dbReference type="GO" id="GO:0008240">
    <property type="term" value="F:tripeptidyl-peptidase activity"/>
    <property type="evidence" value="ECO:0007669"/>
    <property type="project" value="UniProtKB-EC"/>
</dbReference>
<dbReference type="PROSITE" id="PS51892">
    <property type="entry name" value="SUBTILASE"/>
    <property type="match status" value="1"/>
</dbReference>
<dbReference type="InterPro" id="IPR015500">
    <property type="entry name" value="Peptidase_S8_subtilisin-rel"/>
</dbReference>
<comment type="caution">
    <text evidence="15">The sequence shown here is derived from an EMBL/GenBank/DDBJ whole genome shotgun (WGS) entry which is preliminary data.</text>
</comment>
<dbReference type="EMBL" id="CAKKNE010000001">
    <property type="protein sequence ID" value="CAH0366998.1"/>
    <property type="molecule type" value="Genomic_DNA"/>
</dbReference>
<dbReference type="Gene3D" id="2.60.40.3170">
    <property type="match status" value="1"/>
</dbReference>
<feature type="active site" description="Charge relay system" evidence="8">
    <location>
        <position position="305"/>
    </location>
</feature>
<keyword evidence="3" id="KW-0031">Aminopeptidase</keyword>
<feature type="active site" description="Charge relay system" evidence="8">
    <location>
        <position position="490"/>
    </location>
</feature>
<keyword evidence="11" id="KW-0732">Signal</keyword>
<dbReference type="OrthoDB" id="10256524at2759"/>
<dbReference type="InterPro" id="IPR046939">
    <property type="entry name" value="TPPII_C_sf"/>
</dbReference>
<dbReference type="InterPro" id="IPR036852">
    <property type="entry name" value="Peptidase_S8/S53_dom_sf"/>
</dbReference>
<comment type="catalytic activity">
    <reaction evidence="7">
        <text>Hydrolysis of proteins with broad specificity for peptide bonds, and a preference for a large uncharged residue in P1. Hydrolyzes peptide amides.</text>
        <dbReference type="EC" id="3.4.21.62"/>
    </reaction>
</comment>
<dbReference type="InterPro" id="IPR000209">
    <property type="entry name" value="Peptidase_S8/S53_dom"/>
</dbReference>
<dbReference type="Pfam" id="PF12580">
    <property type="entry name" value="TPPII"/>
    <property type="match status" value="1"/>
</dbReference>
<dbReference type="InterPro" id="IPR050131">
    <property type="entry name" value="Peptidase_S8_subtilisin-like"/>
</dbReference>
<keyword evidence="4 8" id="KW-0645">Protease</keyword>
<feature type="domain" description="Peptidase S8/S53" evidence="12">
    <location>
        <begin position="62"/>
        <end position="540"/>
    </location>
</feature>
<evidence type="ECO:0000313" key="15">
    <source>
        <dbReference type="EMBL" id="CAH0366998.1"/>
    </source>
</evidence>
<evidence type="ECO:0000256" key="2">
    <source>
        <dbReference type="ARBA" id="ARBA00011073"/>
    </source>
</evidence>
<accession>A0A8J2S7M2</accession>